<dbReference type="GeneID" id="9475827"/>
<dbReference type="Proteomes" id="UP000006643">
    <property type="component" value="Unassembled WGS sequence"/>
</dbReference>
<evidence type="ECO:0000313" key="2">
    <source>
        <dbReference type="Proteomes" id="UP000006643"/>
    </source>
</evidence>
<proteinExistence type="predicted"/>
<organism evidence="1 2">
    <name type="scientific">Phytophthora infestans (strain T30-4)</name>
    <name type="common">Potato late blight agent</name>
    <dbReference type="NCBI Taxonomy" id="403677"/>
    <lineage>
        <taxon>Eukaryota</taxon>
        <taxon>Sar</taxon>
        <taxon>Stramenopiles</taxon>
        <taxon>Oomycota</taxon>
        <taxon>Peronosporomycetes</taxon>
        <taxon>Peronosporales</taxon>
        <taxon>Peronosporaceae</taxon>
        <taxon>Phytophthora</taxon>
    </lineage>
</organism>
<accession>D0NRF6</accession>
<dbReference type="AlphaFoldDB" id="D0NRF6"/>
<protein>
    <submittedName>
        <fullName evidence="1">Uncharacterized protein</fullName>
    </submittedName>
</protein>
<dbReference type="KEGG" id="pif:PITG_15002"/>
<gene>
    <name evidence="1" type="ORF">PITG_15002</name>
</gene>
<dbReference type="VEuPathDB" id="FungiDB:PITG_15002"/>
<sequence length="132" mass="14673">MARAGSLLERPIFGQVISDGAERTEMHGHLQAQVTVANIPYTQPHIMANNNNIDGQKLPEGLALRSESSRSCFLHANFQGVETDEDLMVKFPLFFALWASLRLSVWPAAVSTRPLSLRPETYIHGDATTMEH</sequence>
<name>D0NRF6_PHYIT</name>
<dbReference type="EMBL" id="DS028155">
    <property type="protein sequence ID" value="EEY63306.1"/>
    <property type="molecule type" value="Genomic_DNA"/>
</dbReference>
<keyword evidence="2" id="KW-1185">Reference proteome</keyword>
<reference evidence="2" key="1">
    <citation type="journal article" date="2009" name="Nature">
        <title>Genome sequence and analysis of the Irish potato famine pathogen Phytophthora infestans.</title>
        <authorList>
            <consortium name="The Broad Institute Genome Sequencing Platform"/>
            <person name="Haas B.J."/>
            <person name="Kamoun S."/>
            <person name="Zody M.C."/>
            <person name="Jiang R.H."/>
            <person name="Handsaker R.E."/>
            <person name="Cano L.M."/>
            <person name="Grabherr M."/>
            <person name="Kodira C.D."/>
            <person name="Raffaele S."/>
            <person name="Torto-Alalibo T."/>
            <person name="Bozkurt T.O."/>
            <person name="Ah-Fong A.M."/>
            <person name="Alvarado L."/>
            <person name="Anderson V.L."/>
            <person name="Armstrong M.R."/>
            <person name="Avrova A."/>
            <person name="Baxter L."/>
            <person name="Beynon J."/>
            <person name="Boevink P.C."/>
            <person name="Bollmann S.R."/>
            <person name="Bos J.I."/>
            <person name="Bulone V."/>
            <person name="Cai G."/>
            <person name="Cakir C."/>
            <person name="Carrington J.C."/>
            <person name="Chawner M."/>
            <person name="Conti L."/>
            <person name="Costanzo S."/>
            <person name="Ewan R."/>
            <person name="Fahlgren N."/>
            <person name="Fischbach M.A."/>
            <person name="Fugelstad J."/>
            <person name="Gilroy E.M."/>
            <person name="Gnerre S."/>
            <person name="Green P.J."/>
            <person name="Grenville-Briggs L.J."/>
            <person name="Griffith J."/>
            <person name="Grunwald N.J."/>
            <person name="Horn K."/>
            <person name="Horner N.R."/>
            <person name="Hu C.H."/>
            <person name="Huitema E."/>
            <person name="Jeong D.H."/>
            <person name="Jones A.M."/>
            <person name="Jones J.D."/>
            <person name="Jones R.W."/>
            <person name="Karlsson E.K."/>
            <person name="Kunjeti S.G."/>
            <person name="Lamour K."/>
            <person name="Liu Z."/>
            <person name="Ma L."/>
            <person name="Maclean D."/>
            <person name="Chibucos M.C."/>
            <person name="McDonald H."/>
            <person name="McWalters J."/>
            <person name="Meijer H.J."/>
            <person name="Morgan W."/>
            <person name="Morris P.F."/>
            <person name="Munro C.A."/>
            <person name="O'Neill K."/>
            <person name="Ospina-Giraldo M."/>
            <person name="Pinzon A."/>
            <person name="Pritchard L."/>
            <person name="Ramsahoye B."/>
            <person name="Ren Q."/>
            <person name="Restrepo S."/>
            <person name="Roy S."/>
            <person name="Sadanandom A."/>
            <person name="Savidor A."/>
            <person name="Schornack S."/>
            <person name="Schwartz D.C."/>
            <person name="Schumann U.D."/>
            <person name="Schwessinger B."/>
            <person name="Seyer L."/>
            <person name="Sharpe T."/>
            <person name="Silvar C."/>
            <person name="Song J."/>
            <person name="Studholme D.J."/>
            <person name="Sykes S."/>
            <person name="Thines M."/>
            <person name="van de Vondervoort P.J."/>
            <person name="Phuntumart V."/>
            <person name="Wawra S."/>
            <person name="Weide R."/>
            <person name="Win J."/>
            <person name="Young C."/>
            <person name="Zhou S."/>
            <person name="Fry W."/>
            <person name="Meyers B.C."/>
            <person name="van West P."/>
            <person name="Ristaino J."/>
            <person name="Govers F."/>
            <person name="Birch P.R."/>
            <person name="Whisson S.C."/>
            <person name="Judelson H.S."/>
            <person name="Nusbaum C."/>
        </authorList>
    </citation>
    <scope>NUCLEOTIDE SEQUENCE [LARGE SCALE GENOMIC DNA]</scope>
    <source>
        <strain evidence="2">T30-4</strain>
    </source>
</reference>
<dbReference type="InParanoid" id="D0NRF6"/>
<dbReference type="RefSeq" id="XP_002898191.1">
    <property type="nucleotide sequence ID" value="XM_002898145.1"/>
</dbReference>
<dbReference type="HOGENOM" id="CLU_1921221_0_0_1"/>
<evidence type="ECO:0000313" key="1">
    <source>
        <dbReference type="EMBL" id="EEY63306.1"/>
    </source>
</evidence>